<proteinExistence type="predicted"/>
<dbReference type="Gene3D" id="3.40.50.720">
    <property type="entry name" value="NAD(P)-binding Rossmann-like Domain"/>
    <property type="match status" value="1"/>
</dbReference>
<gene>
    <name evidence="2" type="ORF">FB472_0720</name>
</gene>
<accession>A0A8H2PWH2</accession>
<reference evidence="2 3" key="1">
    <citation type="submission" date="2019-06" db="EMBL/GenBank/DDBJ databases">
        <title>Sequencing the genomes of 1000 actinobacteria strains.</title>
        <authorList>
            <person name="Klenk H.-P."/>
        </authorList>
    </citation>
    <scope>NUCLEOTIDE SEQUENCE [LARGE SCALE GENOMIC DNA]</scope>
    <source>
        <strain evidence="2 3">DSM 21947</strain>
    </source>
</reference>
<evidence type="ECO:0000313" key="2">
    <source>
        <dbReference type="EMBL" id="TQO19180.1"/>
    </source>
</evidence>
<dbReference type="AlphaFoldDB" id="A0A8H2PWH2"/>
<evidence type="ECO:0000313" key="3">
    <source>
        <dbReference type="Proteomes" id="UP000316560"/>
    </source>
</evidence>
<dbReference type="Proteomes" id="UP000316560">
    <property type="component" value="Unassembled WGS sequence"/>
</dbReference>
<keyword evidence="3" id="KW-1185">Reference proteome</keyword>
<organism evidence="2 3">
    <name type="scientific">Rhodoglobus vestalii</name>
    <dbReference type="NCBI Taxonomy" id="193384"/>
    <lineage>
        <taxon>Bacteria</taxon>
        <taxon>Bacillati</taxon>
        <taxon>Actinomycetota</taxon>
        <taxon>Actinomycetes</taxon>
        <taxon>Micrococcales</taxon>
        <taxon>Microbacteriaceae</taxon>
        <taxon>Rhodoglobus</taxon>
    </lineage>
</organism>
<name>A0A8H2PWH2_9MICO</name>
<protein>
    <submittedName>
        <fullName evidence="2">Bacteriocin biosynthesis cyclodehydratase domain-containing protein</fullName>
    </submittedName>
</protein>
<dbReference type="EMBL" id="VFRA01000001">
    <property type="protein sequence ID" value="TQO19180.1"/>
    <property type="molecule type" value="Genomic_DNA"/>
</dbReference>
<feature type="region of interest" description="Disordered" evidence="1">
    <location>
        <begin position="313"/>
        <end position="334"/>
    </location>
</feature>
<comment type="caution">
    <text evidence="2">The sequence shown here is derived from an EMBL/GenBank/DDBJ whole genome shotgun (WGS) entry which is preliminary data.</text>
</comment>
<sequence length="334" mass="35942">MTFSMMNPGSAPTRARTPNLHCGRFALRIRRRGHNVHMILRVDPRLPLVWRSPTSAQIGVDPPAVVLPHVTETQEKVLSALVAGISQSGLAMLARSHPDECDDLVDALSRVLIATPPPPPNASVAIIGAASPLIESIARVLAASGVSVSVAEHADELAAAHPDLAIVVGHFVLTPSVHTHWLRRDVPHLPVVISDSAAEIGPVVTPGVTGCLLCVELHRRDNDPAWPAIATQLIGRASHALTPVLIAEAAAETSRMALHRLGRVGYTVFDHTPADSHTSVRIDDATGRRDESLRFRHPDCGCQQVDNIVSVTSGRARPPESDWEHDAHPDRFVR</sequence>
<feature type="compositionally biased region" description="Basic and acidic residues" evidence="1">
    <location>
        <begin position="317"/>
        <end position="334"/>
    </location>
</feature>
<evidence type="ECO:0000256" key="1">
    <source>
        <dbReference type="SAM" id="MobiDB-lite"/>
    </source>
</evidence>